<dbReference type="InterPro" id="IPR029865">
    <property type="entry name" value="KIAA0319-like"/>
</dbReference>
<dbReference type="SUPFAM" id="SSF49299">
    <property type="entry name" value="PKD domain"/>
    <property type="match status" value="1"/>
</dbReference>
<reference evidence="2 3" key="1">
    <citation type="journal article" date="2011" name="J. Bacteriol.">
        <title>Complete genome sequence of the polycyclic aromatic hydrocarbon-degrading bacterium Alteromonas sp. strain SN2.</title>
        <authorList>
            <person name="Jin H.M."/>
            <person name="Jeong H."/>
            <person name="Moon E.J."/>
            <person name="Math R.K."/>
            <person name="Lee K."/>
            <person name="Kim H.J."/>
            <person name="Jeon C.O."/>
            <person name="Oh T.K."/>
            <person name="Kim J.F."/>
        </authorList>
    </citation>
    <scope>NUCLEOTIDE SEQUENCE [LARGE SCALE GENOMIC DNA]</scope>
    <source>
        <strain evidence="3">JCM 17741 / KACC 18427 / KCTC 11700BP / SN2</strain>
    </source>
</reference>
<dbReference type="InterPro" id="IPR011460">
    <property type="entry name" value="Lcl_C"/>
</dbReference>
<dbReference type="GO" id="GO:0031410">
    <property type="term" value="C:cytoplasmic vesicle"/>
    <property type="evidence" value="ECO:0007669"/>
    <property type="project" value="TreeGrafter"/>
</dbReference>
<dbReference type="eggNOG" id="COG5184">
    <property type="taxonomic scope" value="Bacteria"/>
</dbReference>
<gene>
    <name evidence="2" type="ordered locus">ambt_14065</name>
</gene>
<dbReference type="PANTHER" id="PTHR46182:SF2">
    <property type="entry name" value="FI19480P1"/>
    <property type="match status" value="1"/>
</dbReference>
<dbReference type="InterPro" id="IPR013783">
    <property type="entry name" value="Ig-like_fold"/>
</dbReference>
<dbReference type="Pfam" id="PF22352">
    <property type="entry name" value="K319L-like_PKD"/>
    <property type="match status" value="2"/>
</dbReference>
<evidence type="ECO:0000313" key="3">
    <source>
        <dbReference type="Proteomes" id="UP000000683"/>
    </source>
</evidence>
<accession>F5ZEE0</accession>
<dbReference type="HOGENOM" id="CLU_496842_0_0_6"/>
<keyword evidence="3" id="KW-1185">Reference proteome</keyword>
<dbReference type="OrthoDB" id="9815730at2"/>
<dbReference type="RefSeq" id="WP_013785261.1">
    <property type="nucleotide sequence ID" value="NC_015554.1"/>
</dbReference>
<feature type="domain" description="Lcl C-terminal" evidence="1">
    <location>
        <begin position="449"/>
        <end position="605"/>
    </location>
</feature>
<name>F5ZEE0_ALTNA</name>
<dbReference type="EMBL" id="CP002339">
    <property type="protein sequence ID" value="AEF04331.1"/>
    <property type="molecule type" value="Genomic_DNA"/>
</dbReference>
<dbReference type="InterPro" id="IPR035986">
    <property type="entry name" value="PKD_dom_sf"/>
</dbReference>
<dbReference type="Pfam" id="PF07603">
    <property type="entry name" value="Lcl_C"/>
    <property type="match status" value="1"/>
</dbReference>
<dbReference type="AlphaFoldDB" id="F5ZEE0"/>
<sequence length="608" mass="64427">MRTFFQFLFSPQLLPLEAKANAVSSTKHFILVATVFALAACGGGGGDSDGGSGSSNSDLVINAGDDATVTEGASYSLSAVVSGGNEEYTYRWSASPSLTITNEDTSDSAASFEAPSVSSATEYTITVTVNDTGGNEASDLTIITVVPINIAPEAIIDVPEWDGLDANNFPGGVEVIFDGSSSTDDDATDESASISDYSWTQTDGTNVITGEETNLSTLTIVTPIANDAQTLSFELTVTDSEGTTDTESVTIFVQSESDTLPVVDAGSSQGVFSGETIVLDGDASTSIPSALPLTYDWERSNNVSSITLPANAADAATLSQNVDIQAIDDEDDLSTFAIAPAVTEYTVVAYTLTVTDANGNQVEDTINVGVRPMPTPLMNDTGVLQQATDNALTEAQQNEWPGQDGQRGADIVEQNGLIEKAGRGKAGFDYTRLNANGDEQDASADTWSCVRDNVTGLVWEVKTDDGTLQDKDYTYSWYSDDVNGGYEGDLSGRDTVCSLTNCNTQAYVTALNAQGLCGFYDWRMPTHQELFSLMHLGISDSMTIDEDYFPYTGVLSANPVWYWTSVPSADGVNSDDAQNAWALDFDSGVDNFLNKSSAAKVRLVRAGR</sequence>
<organism evidence="2 3">
    <name type="scientific">Alteromonas naphthalenivorans</name>
    <dbReference type="NCBI Taxonomy" id="715451"/>
    <lineage>
        <taxon>Bacteria</taxon>
        <taxon>Pseudomonadati</taxon>
        <taxon>Pseudomonadota</taxon>
        <taxon>Gammaproteobacteria</taxon>
        <taxon>Alteromonadales</taxon>
        <taxon>Alteromonadaceae</taxon>
        <taxon>Alteromonas/Salinimonas group</taxon>
        <taxon>Alteromonas</taxon>
    </lineage>
</organism>
<dbReference type="GO" id="GO:0016020">
    <property type="term" value="C:membrane"/>
    <property type="evidence" value="ECO:0007669"/>
    <property type="project" value="TreeGrafter"/>
</dbReference>
<proteinExistence type="predicted"/>
<dbReference type="eggNOG" id="COG5492">
    <property type="taxonomic scope" value="Bacteria"/>
</dbReference>
<dbReference type="Proteomes" id="UP000000683">
    <property type="component" value="Chromosome"/>
</dbReference>
<dbReference type="Gene3D" id="2.60.40.10">
    <property type="entry name" value="Immunoglobulins"/>
    <property type="match status" value="3"/>
</dbReference>
<evidence type="ECO:0000259" key="1">
    <source>
        <dbReference type="Pfam" id="PF07603"/>
    </source>
</evidence>
<protein>
    <recommendedName>
        <fullName evidence="1">Lcl C-terminal domain-containing protein</fullName>
    </recommendedName>
</protein>
<evidence type="ECO:0000313" key="2">
    <source>
        <dbReference type="EMBL" id="AEF04331.1"/>
    </source>
</evidence>
<dbReference type="KEGG" id="alt:ambt_14065"/>
<dbReference type="PANTHER" id="PTHR46182">
    <property type="entry name" value="FI19480P1"/>
    <property type="match status" value="1"/>
</dbReference>